<name>A0A9W6I3L3_9ACTN</name>
<evidence type="ECO:0000313" key="1">
    <source>
        <dbReference type="EMBL" id="GLK11058.1"/>
    </source>
</evidence>
<dbReference type="Proteomes" id="UP001143474">
    <property type="component" value="Unassembled WGS sequence"/>
</dbReference>
<proteinExistence type="predicted"/>
<dbReference type="Pfam" id="PF20062">
    <property type="entry name" value="DUF6461"/>
    <property type="match status" value="1"/>
</dbReference>
<gene>
    <name evidence="1" type="ORF">GCM10017600_44640</name>
</gene>
<evidence type="ECO:0000313" key="2">
    <source>
        <dbReference type="Proteomes" id="UP001143474"/>
    </source>
</evidence>
<dbReference type="AlphaFoldDB" id="A0A9W6I3L3"/>
<dbReference type="RefSeq" id="WP_271219462.1">
    <property type="nucleotide sequence ID" value="NZ_BAAAVD010000066.1"/>
</dbReference>
<dbReference type="EMBL" id="BSEV01000010">
    <property type="protein sequence ID" value="GLK11058.1"/>
    <property type="molecule type" value="Genomic_DNA"/>
</dbReference>
<reference evidence="1" key="1">
    <citation type="journal article" date="2014" name="Int. J. Syst. Evol. Microbiol.">
        <title>Complete genome sequence of Corynebacterium casei LMG S-19264T (=DSM 44701T), isolated from a smear-ripened cheese.</title>
        <authorList>
            <consortium name="US DOE Joint Genome Institute (JGI-PGF)"/>
            <person name="Walter F."/>
            <person name="Albersmeier A."/>
            <person name="Kalinowski J."/>
            <person name="Ruckert C."/>
        </authorList>
    </citation>
    <scope>NUCLEOTIDE SEQUENCE</scope>
    <source>
        <strain evidence="1">VKM Ac-2007</strain>
    </source>
</reference>
<sequence>MDPIHTRYAELLEAGFPRGQVCLTWCRNSDLEEVAHRFGAAPETGSWATPDELEDLEEEHGEELVELTTMGEWTIAMEPSGFQGVRSAVLEPLSAGGCAFSVFWNGELDNEVAYAVDGRVVTSFDLMDIGQRSGSDPAALDGLLRQVGLHDGLPAQARKARVLALGEALSGQRLTPQWLRSDQFTVLVTDPLPDPLVPAALLNPRAPFLDEPEMARILANPSPAVLLDITKLAVSFAVAAIDLEDSLGEETLRVLEHGERSPGEREALRSRLARLRVETDRQAKRTQARSMPGTTDEVMPLWRKSAALVLLELALDPSPVDAARSAAERAGNFCATGTDHMRLRVLSNVVERIAYDLRHP</sequence>
<dbReference type="InterPro" id="IPR045592">
    <property type="entry name" value="DUF6461"/>
</dbReference>
<protein>
    <submittedName>
        <fullName evidence="1">Uncharacterized protein</fullName>
    </submittedName>
</protein>
<reference evidence="1" key="2">
    <citation type="submission" date="2023-01" db="EMBL/GenBank/DDBJ databases">
        <authorList>
            <person name="Sun Q."/>
            <person name="Evtushenko L."/>
        </authorList>
    </citation>
    <scope>NUCLEOTIDE SEQUENCE</scope>
    <source>
        <strain evidence="1">VKM Ac-2007</strain>
    </source>
</reference>
<organism evidence="1 2">
    <name type="scientific">Streptosporangium carneum</name>
    <dbReference type="NCBI Taxonomy" id="47481"/>
    <lineage>
        <taxon>Bacteria</taxon>
        <taxon>Bacillati</taxon>
        <taxon>Actinomycetota</taxon>
        <taxon>Actinomycetes</taxon>
        <taxon>Streptosporangiales</taxon>
        <taxon>Streptosporangiaceae</taxon>
        <taxon>Streptosporangium</taxon>
    </lineage>
</organism>
<keyword evidence="2" id="KW-1185">Reference proteome</keyword>
<comment type="caution">
    <text evidence="1">The sequence shown here is derived from an EMBL/GenBank/DDBJ whole genome shotgun (WGS) entry which is preliminary data.</text>
</comment>
<accession>A0A9W6I3L3</accession>